<reference evidence="2" key="1">
    <citation type="submission" date="2021-04" db="EMBL/GenBank/DDBJ databases">
        <authorList>
            <person name="Tunstrom K."/>
        </authorList>
    </citation>
    <scope>NUCLEOTIDE SEQUENCE</scope>
</reference>
<dbReference type="OrthoDB" id="6436512at2759"/>
<accession>A0A8S3X8W5</accession>
<protein>
    <submittedName>
        <fullName evidence="2">(apollo) hypothetical protein</fullName>
    </submittedName>
</protein>
<sequence>MTTLGASGKNDVENYKNLTRMRSVKKPRFISLGGITDSINVGLDFSVPFLKIPLNKNTHSGFGLNHLGAPILTFDPTSLAFGGILVLVTSFLASAFTKDFAPMQNHRRYGRRT</sequence>
<feature type="transmembrane region" description="Helical" evidence="1">
    <location>
        <begin position="79"/>
        <end position="101"/>
    </location>
</feature>
<keyword evidence="1" id="KW-1133">Transmembrane helix</keyword>
<keyword evidence="3" id="KW-1185">Reference proteome</keyword>
<dbReference type="Proteomes" id="UP000691718">
    <property type="component" value="Unassembled WGS sequence"/>
</dbReference>
<evidence type="ECO:0000313" key="3">
    <source>
        <dbReference type="Proteomes" id="UP000691718"/>
    </source>
</evidence>
<dbReference type="AlphaFoldDB" id="A0A8S3X8W5"/>
<evidence type="ECO:0000256" key="1">
    <source>
        <dbReference type="SAM" id="Phobius"/>
    </source>
</evidence>
<dbReference type="EMBL" id="CAJQZP010000975">
    <property type="protein sequence ID" value="CAG5005108.1"/>
    <property type="molecule type" value="Genomic_DNA"/>
</dbReference>
<evidence type="ECO:0000313" key="2">
    <source>
        <dbReference type="EMBL" id="CAG5005108.1"/>
    </source>
</evidence>
<proteinExistence type="predicted"/>
<gene>
    <name evidence="2" type="ORF">PAPOLLO_LOCUS14526</name>
</gene>
<comment type="caution">
    <text evidence="2">The sequence shown here is derived from an EMBL/GenBank/DDBJ whole genome shotgun (WGS) entry which is preliminary data.</text>
</comment>
<organism evidence="2 3">
    <name type="scientific">Parnassius apollo</name>
    <name type="common">Apollo butterfly</name>
    <name type="synonym">Papilio apollo</name>
    <dbReference type="NCBI Taxonomy" id="110799"/>
    <lineage>
        <taxon>Eukaryota</taxon>
        <taxon>Metazoa</taxon>
        <taxon>Ecdysozoa</taxon>
        <taxon>Arthropoda</taxon>
        <taxon>Hexapoda</taxon>
        <taxon>Insecta</taxon>
        <taxon>Pterygota</taxon>
        <taxon>Neoptera</taxon>
        <taxon>Endopterygota</taxon>
        <taxon>Lepidoptera</taxon>
        <taxon>Glossata</taxon>
        <taxon>Ditrysia</taxon>
        <taxon>Papilionoidea</taxon>
        <taxon>Papilionidae</taxon>
        <taxon>Parnassiinae</taxon>
        <taxon>Parnassini</taxon>
        <taxon>Parnassius</taxon>
        <taxon>Parnassius</taxon>
    </lineage>
</organism>
<name>A0A8S3X8W5_PARAO</name>
<keyword evidence="1" id="KW-0472">Membrane</keyword>
<keyword evidence="1" id="KW-0812">Transmembrane</keyword>